<keyword evidence="2" id="KW-1185">Reference proteome</keyword>
<dbReference type="Proteomes" id="UP001234178">
    <property type="component" value="Unassembled WGS sequence"/>
</dbReference>
<evidence type="ECO:0000313" key="2">
    <source>
        <dbReference type="Proteomes" id="UP001234178"/>
    </source>
</evidence>
<comment type="caution">
    <text evidence="1">The sequence shown here is derived from an EMBL/GenBank/DDBJ whole genome shotgun (WGS) entry which is preliminary data.</text>
</comment>
<gene>
    <name evidence="1" type="ORF">OUZ56_001708</name>
</gene>
<evidence type="ECO:0000313" key="1">
    <source>
        <dbReference type="EMBL" id="KAK4019696.1"/>
    </source>
</evidence>
<reference evidence="1 2" key="1">
    <citation type="journal article" date="2023" name="Nucleic Acids Res.">
        <title>The hologenome of Daphnia magna reveals possible DNA methylation and microbiome-mediated evolution of the host genome.</title>
        <authorList>
            <person name="Chaturvedi A."/>
            <person name="Li X."/>
            <person name="Dhandapani V."/>
            <person name="Marshall H."/>
            <person name="Kissane S."/>
            <person name="Cuenca-Cambronero M."/>
            <person name="Asole G."/>
            <person name="Calvet F."/>
            <person name="Ruiz-Romero M."/>
            <person name="Marangio P."/>
            <person name="Guigo R."/>
            <person name="Rago D."/>
            <person name="Mirbahai L."/>
            <person name="Eastwood N."/>
            <person name="Colbourne J.K."/>
            <person name="Zhou J."/>
            <person name="Mallon E."/>
            <person name="Orsini L."/>
        </authorList>
    </citation>
    <scope>NUCLEOTIDE SEQUENCE [LARGE SCALE GENOMIC DNA]</scope>
    <source>
        <strain evidence="1">LRV0_1</strain>
    </source>
</reference>
<organism evidence="1 2">
    <name type="scientific">Daphnia magna</name>
    <dbReference type="NCBI Taxonomy" id="35525"/>
    <lineage>
        <taxon>Eukaryota</taxon>
        <taxon>Metazoa</taxon>
        <taxon>Ecdysozoa</taxon>
        <taxon>Arthropoda</taxon>
        <taxon>Crustacea</taxon>
        <taxon>Branchiopoda</taxon>
        <taxon>Diplostraca</taxon>
        <taxon>Cladocera</taxon>
        <taxon>Anomopoda</taxon>
        <taxon>Daphniidae</taxon>
        <taxon>Daphnia</taxon>
    </lineage>
</organism>
<dbReference type="EMBL" id="JAOYFB010000036">
    <property type="protein sequence ID" value="KAK4019696.1"/>
    <property type="molecule type" value="Genomic_DNA"/>
</dbReference>
<sequence length="81" mass="8893">MASIGSTNYNFFTGVSFGSVSELQEIVDTEGWEAMYDIVAEMSHPLLGQSCDRGEEIIGRSPLQERYADMQSGRGVIRATV</sequence>
<accession>A0ABR0A3H1</accession>
<proteinExistence type="predicted"/>
<name>A0ABR0A3H1_9CRUS</name>
<protein>
    <submittedName>
        <fullName evidence="1">Uncharacterized protein</fullName>
    </submittedName>
</protein>